<gene>
    <name evidence="2" type="ORF">J2Z28_000871</name>
</gene>
<accession>A0ABS4RMY7</accession>
<dbReference type="InterPro" id="IPR002711">
    <property type="entry name" value="HNH"/>
</dbReference>
<name>A0ABS4RMY7_PAEXY</name>
<proteinExistence type="predicted"/>
<comment type="caution">
    <text evidence="2">The sequence shown here is derived from an EMBL/GenBank/DDBJ whole genome shotgun (WGS) entry which is preliminary data.</text>
</comment>
<dbReference type="SMART" id="SM00507">
    <property type="entry name" value="HNHc"/>
    <property type="match status" value="1"/>
</dbReference>
<organism evidence="2 3">
    <name type="scientific">Paenibacillus xylanexedens</name>
    <dbReference type="NCBI Taxonomy" id="528191"/>
    <lineage>
        <taxon>Bacteria</taxon>
        <taxon>Bacillati</taxon>
        <taxon>Bacillota</taxon>
        <taxon>Bacilli</taxon>
        <taxon>Bacillales</taxon>
        <taxon>Paenibacillaceae</taxon>
        <taxon>Paenibacillus</taxon>
    </lineage>
</organism>
<feature type="domain" description="HNH nuclease" evidence="1">
    <location>
        <begin position="208"/>
        <end position="266"/>
    </location>
</feature>
<evidence type="ECO:0000259" key="1">
    <source>
        <dbReference type="SMART" id="SM00507"/>
    </source>
</evidence>
<evidence type="ECO:0000313" key="3">
    <source>
        <dbReference type="Proteomes" id="UP000810207"/>
    </source>
</evidence>
<dbReference type="InterPro" id="IPR003615">
    <property type="entry name" value="HNH_nuc"/>
</dbReference>
<evidence type="ECO:0000313" key="2">
    <source>
        <dbReference type="EMBL" id="MBP2244261.1"/>
    </source>
</evidence>
<protein>
    <recommendedName>
        <fullName evidence="1">HNH nuclease domain-containing protein</fullName>
    </recommendedName>
</protein>
<keyword evidence="3" id="KW-1185">Reference proteome</keyword>
<dbReference type="Pfam" id="PF01844">
    <property type="entry name" value="HNH"/>
    <property type="match status" value="1"/>
</dbReference>
<dbReference type="Gene3D" id="1.10.30.50">
    <property type="match status" value="1"/>
</dbReference>
<dbReference type="EMBL" id="JAGIKV010000002">
    <property type="protein sequence ID" value="MBP2244261.1"/>
    <property type="molecule type" value="Genomic_DNA"/>
</dbReference>
<dbReference type="Proteomes" id="UP000810207">
    <property type="component" value="Unassembled WGS sequence"/>
</dbReference>
<reference evidence="2 3" key="1">
    <citation type="submission" date="2021-03" db="EMBL/GenBank/DDBJ databases">
        <title>Genomic Encyclopedia of Type Strains, Phase IV (KMG-IV): sequencing the most valuable type-strain genomes for metagenomic binning, comparative biology and taxonomic classification.</title>
        <authorList>
            <person name="Goeker M."/>
        </authorList>
    </citation>
    <scope>NUCLEOTIDE SEQUENCE [LARGE SCALE GENOMIC DNA]</scope>
    <source>
        <strain evidence="2 3">DSM 21292</strain>
    </source>
</reference>
<dbReference type="CDD" id="cd00085">
    <property type="entry name" value="HNHc"/>
    <property type="match status" value="1"/>
</dbReference>
<dbReference type="RefSeq" id="WP_211081297.1">
    <property type="nucleotide sequence ID" value="NZ_JAGIKV010000002.1"/>
</dbReference>
<sequence length="285" mass="34054">MSYIDMKYISTYYYANVIQGVIEDPSSYLMNLESIFGDSGVLNYIEPFKKRSNLHAFIEFIIDSLFWEQYSKLKISNCIDRSHFDFDNPRYITPLEHIFEEYGVDHLSFMEWWNDSEEDILEERHFEDYYQELVLLEGYYKVIELLGEEVFYILFLNRKLLQEFNEIFSSYLNMCDGDDFAMEFVKENSLEPILKTDYKLKRVSIPSWVKRAVYFRDRGACTKCGKDLSGYLSLENQENYDHIVPLNLYGFNDVTNIQLLCKECNSKKSGYQRAAETKYQSWYKK</sequence>